<protein>
    <submittedName>
        <fullName evidence="1">Uncharacterized protein</fullName>
    </submittedName>
</protein>
<dbReference type="EMBL" id="EQ962657">
    <property type="protein sequence ID" value="EED14935.1"/>
    <property type="molecule type" value="Genomic_DNA"/>
</dbReference>
<keyword evidence="2" id="KW-1185">Reference proteome</keyword>
<dbReference type="HOGENOM" id="CLU_1378959_0_0_1"/>
<reference evidence="2" key="1">
    <citation type="journal article" date="2015" name="Genome Announc.">
        <title>Genome sequence of the AIDS-associated pathogen Penicillium marneffei (ATCC18224) and its near taxonomic relative Talaromyces stipitatus (ATCC10500).</title>
        <authorList>
            <person name="Nierman W.C."/>
            <person name="Fedorova-Abrams N.D."/>
            <person name="Andrianopoulos A."/>
        </authorList>
    </citation>
    <scope>NUCLEOTIDE SEQUENCE [LARGE SCALE GENOMIC DNA]</scope>
    <source>
        <strain evidence="2">ATCC 10500 / CBS 375.48 / QM 6759 / NRRL 1006</strain>
    </source>
</reference>
<name>B8MKT6_TALSN</name>
<dbReference type="Proteomes" id="UP000001745">
    <property type="component" value="Unassembled WGS sequence"/>
</dbReference>
<dbReference type="AlphaFoldDB" id="B8MKT6"/>
<dbReference type="VEuPathDB" id="FungiDB:TSTA_044020"/>
<dbReference type="InParanoid" id="B8MKT6"/>
<dbReference type="RefSeq" id="XP_002484888.1">
    <property type="nucleotide sequence ID" value="XM_002484843.1"/>
</dbReference>
<dbReference type="PhylomeDB" id="B8MKT6"/>
<gene>
    <name evidence="1" type="ORF">TSTA_044020</name>
</gene>
<dbReference type="OrthoDB" id="4359445at2759"/>
<organism evidence="1 2">
    <name type="scientific">Talaromyces stipitatus (strain ATCC 10500 / CBS 375.48 / QM 6759 / NRRL 1006)</name>
    <name type="common">Penicillium stipitatum</name>
    <dbReference type="NCBI Taxonomy" id="441959"/>
    <lineage>
        <taxon>Eukaryota</taxon>
        <taxon>Fungi</taxon>
        <taxon>Dikarya</taxon>
        <taxon>Ascomycota</taxon>
        <taxon>Pezizomycotina</taxon>
        <taxon>Eurotiomycetes</taxon>
        <taxon>Eurotiomycetidae</taxon>
        <taxon>Eurotiales</taxon>
        <taxon>Trichocomaceae</taxon>
        <taxon>Talaromyces</taxon>
        <taxon>Talaromyces sect. Talaromyces</taxon>
    </lineage>
</organism>
<evidence type="ECO:0000313" key="2">
    <source>
        <dbReference type="Proteomes" id="UP000001745"/>
    </source>
</evidence>
<evidence type="ECO:0000313" key="1">
    <source>
        <dbReference type="EMBL" id="EED14935.1"/>
    </source>
</evidence>
<dbReference type="GeneID" id="8097910"/>
<accession>B8MKT6</accession>
<sequence>MASNQLLAFLLQGYESSRDDAEPQNNLHNQIPLPSRLEEEVFDSPDAIIEFINNFAQNHGYAFFKRWSKRAKSGHIKTVFVKCSLGGEYHNCMIELSTYLAYHRRQILEHATQIKAQLENGIDTCHIMASLVKEHGDNIGIKEQDIYNFRRNMRNRFLNGREPIHVLLSSFLETGDWVVNYQTHEDILTVVFLTIRAV</sequence>
<proteinExistence type="predicted"/>